<sequence>MSAIFRTTIRASSSRLANATRLFSTTPSRRDETPQRTNPFTDPSFPPIPDPKSPFTPPPITPPNALVESSQDYADLSNGAQTNNAAGAGQSADQPDPYAWWKEKSKMREPGEIASRYAGRSFAVSRPSDFGRSYRQLKQVLHETGLKREDRLREYYEKPSQRKVRLASEKHRTRFAAMVREKVKLVELYRSRQ</sequence>
<dbReference type="NCBIfam" id="TIGR00030">
    <property type="entry name" value="S21p"/>
    <property type="match status" value="1"/>
</dbReference>
<dbReference type="EMBL" id="JAODAN010000001">
    <property type="protein sequence ID" value="KAK1927353.1"/>
    <property type="molecule type" value="Genomic_DNA"/>
</dbReference>
<dbReference type="Proteomes" id="UP001182556">
    <property type="component" value="Unassembled WGS sequence"/>
</dbReference>
<keyword evidence="3" id="KW-0687">Ribonucleoprotein</keyword>
<feature type="compositionally biased region" description="Low complexity" evidence="4">
    <location>
        <begin position="77"/>
        <end position="92"/>
    </location>
</feature>
<feature type="compositionally biased region" description="Polar residues" evidence="4">
    <location>
        <begin position="18"/>
        <end position="27"/>
    </location>
</feature>
<dbReference type="InterPro" id="IPR052837">
    <property type="entry name" value="Mitoribosomal_bS21"/>
</dbReference>
<dbReference type="AlphaFoldDB" id="A0AAD9L8U7"/>
<dbReference type="PANTHER" id="PTHR41237">
    <property type="entry name" value="37S RIBOSOMAL PROTEIN MRP21, MITOCHONDRIAL"/>
    <property type="match status" value="1"/>
</dbReference>
<dbReference type="GO" id="GO:0006412">
    <property type="term" value="P:translation"/>
    <property type="evidence" value="ECO:0007669"/>
    <property type="project" value="InterPro"/>
</dbReference>
<dbReference type="Pfam" id="PF01165">
    <property type="entry name" value="Ribosomal_S21"/>
    <property type="match status" value="1"/>
</dbReference>
<evidence type="ECO:0000313" key="5">
    <source>
        <dbReference type="EMBL" id="KAK1927353.1"/>
    </source>
</evidence>
<evidence type="ECO:0008006" key="7">
    <source>
        <dbReference type="Google" id="ProtNLM"/>
    </source>
</evidence>
<dbReference type="GO" id="GO:1990904">
    <property type="term" value="C:ribonucleoprotein complex"/>
    <property type="evidence" value="ECO:0007669"/>
    <property type="project" value="UniProtKB-KW"/>
</dbReference>
<evidence type="ECO:0000256" key="1">
    <source>
        <dbReference type="ARBA" id="ARBA00006640"/>
    </source>
</evidence>
<accession>A0AAD9L8U7</accession>
<dbReference type="GO" id="GO:0003735">
    <property type="term" value="F:structural constituent of ribosome"/>
    <property type="evidence" value="ECO:0007669"/>
    <property type="project" value="InterPro"/>
</dbReference>
<feature type="compositionally biased region" description="Pro residues" evidence="4">
    <location>
        <begin position="44"/>
        <end position="62"/>
    </location>
</feature>
<proteinExistence type="inferred from homology"/>
<dbReference type="GO" id="GO:0005840">
    <property type="term" value="C:ribosome"/>
    <property type="evidence" value="ECO:0007669"/>
    <property type="project" value="UniProtKB-KW"/>
</dbReference>
<evidence type="ECO:0000256" key="2">
    <source>
        <dbReference type="ARBA" id="ARBA00022980"/>
    </source>
</evidence>
<dbReference type="InterPro" id="IPR001911">
    <property type="entry name" value="Ribosomal_bS21"/>
</dbReference>
<dbReference type="PANTHER" id="PTHR41237:SF1">
    <property type="entry name" value="SMALL RIBOSOMAL SUBUNIT PROTEIN BS21M"/>
    <property type="match status" value="1"/>
</dbReference>
<comment type="similarity">
    <text evidence="1">Belongs to the bacterial ribosomal protein bS21 family.</text>
</comment>
<name>A0AAD9L8U7_PAPLA</name>
<comment type="caution">
    <text evidence="5">The sequence shown here is derived from an EMBL/GenBank/DDBJ whole genome shotgun (WGS) entry which is preliminary data.</text>
</comment>
<keyword evidence="6" id="KW-1185">Reference proteome</keyword>
<feature type="region of interest" description="Disordered" evidence="4">
    <location>
        <begin position="18"/>
        <end position="104"/>
    </location>
</feature>
<keyword evidence="2" id="KW-0689">Ribosomal protein</keyword>
<protein>
    <recommendedName>
        <fullName evidence="7">Ribosomal protein S21</fullName>
    </recommendedName>
</protein>
<evidence type="ECO:0000313" key="6">
    <source>
        <dbReference type="Proteomes" id="UP001182556"/>
    </source>
</evidence>
<organism evidence="5 6">
    <name type="scientific">Papiliotrema laurentii</name>
    <name type="common">Cryptococcus laurentii</name>
    <dbReference type="NCBI Taxonomy" id="5418"/>
    <lineage>
        <taxon>Eukaryota</taxon>
        <taxon>Fungi</taxon>
        <taxon>Dikarya</taxon>
        <taxon>Basidiomycota</taxon>
        <taxon>Agaricomycotina</taxon>
        <taxon>Tremellomycetes</taxon>
        <taxon>Tremellales</taxon>
        <taxon>Rhynchogastremaceae</taxon>
        <taxon>Papiliotrema</taxon>
    </lineage>
</organism>
<reference evidence="5" key="1">
    <citation type="submission" date="2023-02" db="EMBL/GenBank/DDBJ databases">
        <title>Identification and recombinant expression of a fungal hydrolase from Papiliotrema laurentii that hydrolyzes apple cutin and clears colloidal polyester polyurethane.</title>
        <authorList>
            <consortium name="DOE Joint Genome Institute"/>
            <person name="Roman V.A."/>
            <person name="Bojanowski C."/>
            <person name="Crable B.R."/>
            <person name="Wagner D.N."/>
            <person name="Hung C.S."/>
            <person name="Nadeau L.J."/>
            <person name="Schratz L."/>
            <person name="Haridas S."/>
            <person name="Pangilinan J."/>
            <person name="Lipzen A."/>
            <person name="Na H."/>
            <person name="Yan M."/>
            <person name="Ng V."/>
            <person name="Grigoriev I.V."/>
            <person name="Spatafora J.W."/>
            <person name="Barlow D."/>
            <person name="Biffinger J."/>
            <person name="Kelley-Loughnane N."/>
            <person name="Varaljay V.A."/>
            <person name="Crookes-Goodson W.J."/>
        </authorList>
    </citation>
    <scope>NUCLEOTIDE SEQUENCE</scope>
    <source>
        <strain evidence="5">5307AH</strain>
    </source>
</reference>
<gene>
    <name evidence="5" type="ORF">DB88DRAFT_477710</name>
</gene>
<evidence type="ECO:0000256" key="3">
    <source>
        <dbReference type="ARBA" id="ARBA00023274"/>
    </source>
</evidence>
<evidence type="ECO:0000256" key="4">
    <source>
        <dbReference type="SAM" id="MobiDB-lite"/>
    </source>
</evidence>